<protein>
    <submittedName>
        <fullName evidence="1">Uncharacterized protein</fullName>
    </submittedName>
</protein>
<comment type="caution">
    <text evidence="1">The sequence shown here is derived from an EMBL/GenBank/DDBJ whole genome shotgun (WGS) entry which is preliminary data.</text>
</comment>
<gene>
    <name evidence="1" type="ORF">C1SCF055_LOCUS34503</name>
</gene>
<evidence type="ECO:0000313" key="1">
    <source>
        <dbReference type="EMBL" id="CAI4009130.1"/>
    </source>
</evidence>
<reference evidence="2 3" key="2">
    <citation type="submission" date="2024-05" db="EMBL/GenBank/DDBJ databases">
        <authorList>
            <person name="Chen Y."/>
            <person name="Shah S."/>
            <person name="Dougan E. K."/>
            <person name="Thang M."/>
            <person name="Chan C."/>
        </authorList>
    </citation>
    <scope>NUCLEOTIDE SEQUENCE [LARGE SCALE GENOMIC DNA]</scope>
</reference>
<evidence type="ECO:0000313" key="2">
    <source>
        <dbReference type="EMBL" id="CAL4796442.1"/>
    </source>
</evidence>
<sequence>MSVACDPLRMLSHFITEKPAFFDCCDVAALTEWAQREKLGPRFKAGIEDLVKQGGLCTTTDQFLLGLGIMLPAMRKKILEACKRKLIGNKRVRFGEVRKFEPILNKKPSTKCPWVEIDEIEVRHDKVTLLAAIRTWRFCTTGVDGLEEISLLRDAFEIWRPQKKGLWKMLQDLVEGIGVFFTSLPCCSR</sequence>
<dbReference type="EMBL" id="CAMXCT020004447">
    <property type="protein sequence ID" value="CAL1162505.1"/>
    <property type="molecule type" value="Genomic_DNA"/>
</dbReference>
<name>A0A9P1GD95_9DINO</name>
<accession>A0A9P1GD95</accession>
<dbReference type="Proteomes" id="UP001152797">
    <property type="component" value="Unassembled WGS sequence"/>
</dbReference>
<dbReference type="EMBL" id="CAMXCT030004447">
    <property type="protein sequence ID" value="CAL4796442.1"/>
    <property type="molecule type" value="Genomic_DNA"/>
</dbReference>
<evidence type="ECO:0000313" key="3">
    <source>
        <dbReference type="Proteomes" id="UP001152797"/>
    </source>
</evidence>
<keyword evidence="3" id="KW-1185">Reference proteome</keyword>
<proteinExistence type="predicted"/>
<organism evidence="1">
    <name type="scientific">Cladocopium goreaui</name>
    <dbReference type="NCBI Taxonomy" id="2562237"/>
    <lineage>
        <taxon>Eukaryota</taxon>
        <taxon>Sar</taxon>
        <taxon>Alveolata</taxon>
        <taxon>Dinophyceae</taxon>
        <taxon>Suessiales</taxon>
        <taxon>Symbiodiniaceae</taxon>
        <taxon>Cladocopium</taxon>
    </lineage>
</organism>
<reference evidence="1" key="1">
    <citation type="submission" date="2022-10" db="EMBL/GenBank/DDBJ databases">
        <authorList>
            <person name="Chen Y."/>
            <person name="Dougan E. K."/>
            <person name="Chan C."/>
            <person name="Rhodes N."/>
            <person name="Thang M."/>
        </authorList>
    </citation>
    <scope>NUCLEOTIDE SEQUENCE</scope>
</reference>
<dbReference type="AlphaFoldDB" id="A0A9P1GD95"/>
<dbReference type="EMBL" id="CAMXCT010004447">
    <property type="protein sequence ID" value="CAI4009130.1"/>
    <property type="molecule type" value="Genomic_DNA"/>
</dbReference>